<gene>
    <name evidence="1" type="ORF">XENOCAPTIV_017953</name>
</gene>
<accession>A0ABV0QK45</accession>
<organism evidence="1 2">
    <name type="scientific">Xenoophorus captivus</name>
    <dbReference type="NCBI Taxonomy" id="1517983"/>
    <lineage>
        <taxon>Eukaryota</taxon>
        <taxon>Metazoa</taxon>
        <taxon>Chordata</taxon>
        <taxon>Craniata</taxon>
        <taxon>Vertebrata</taxon>
        <taxon>Euteleostomi</taxon>
        <taxon>Actinopterygii</taxon>
        <taxon>Neopterygii</taxon>
        <taxon>Teleostei</taxon>
        <taxon>Neoteleostei</taxon>
        <taxon>Acanthomorphata</taxon>
        <taxon>Ovalentaria</taxon>
        <taxon>Atherinomorphae</taxon>
        <taxon>Cyprinodontiformes</taxon>
        <taxon>Goodeidae</taxon>
        <taxon>Xenoophorus</taxon>
    </lineage>
</organism>
<evidence type="ECO:0000313" key="1">
    <source>
        <dbReference type="EMBL" id="MEQ2195757.1"/>
    </source>
</evidence>
<sequence>MSTRTSSRTAFTNLKRHVRVEIGADDVMGGVVSFRLLISYFSSFQMLTEESMSVTEEEPDKVVEDHMTSRSPQLLTELPSQTASTSTSSLGILVSSWPCLRSK</sequence>
<comment type="caution">
    <text evidence="1">The sequence shown here is derived from an EMBL/GenBank/DDBJ whole genome shotgun (WGS) entry which is preliminary data.</text>
</comment>
<feature type="non-terminal residue" evidence="1">
    <location>
        <position position="103"/>
    </location>
</feature>
<name>A0ABV0QK45_9TELE</name>
<dbReference type="Proteomes" id="UP001434883">
    <property type="component" value="Unassembled WGS sequence"/>
</dbReference>
<dbReference type="EMBL" id="JAHRIN010012159">
    <property type="protein sequence ID" value="MEQ2195757.1"/>
    <property type="molecule type" value="Genomic_DNA"/>
</dbReference>
<keyword evidence="2" id="KW-1185">Reference proteome</keyword>
<reference evidence="1 2" key="1">
    <citation type="submission" date="2021-06" db="EMBL/GenBank/DDBJ databases">
        <authorList>
            <person name="Palmer J.M."/>
        </authorList>
    </citation>
    <scope>NUCLEOTIDE SEQUENCE [LARGE SCALE GENOMIC DNA]</scope>
    <source>
        <strain evidence="1 2">XC_2019</strain>
        <tissue evidence="1">Muscle</tissue>
    </source>
</reference>
<protein>
    <submittedName>
        <fullName evidence="1">Uncharacterized protein</fullName>
    </submittedName>
</protein>
<evidence type="ECO:0000313" key="2">
    <source>
        <dbReference type="Proteomes" id="UP001434883"/>
    </source>
</evidence>
<proteinExistence type="predicted"/>